<feature type="compositionally biased region" description="Low complexity" evidence="2">
    <location>
        <begin position="468"/>
        <end position="511"/>
    </location>
</feature>
<dbReference type="InterPro" id="IPR019734">
    <property type="entry name" value="TPR_rpt"/>
</dbReference>
<keyword evidence="1" id="KW-0802">TPR repeat</keyword>
<feature type="domain" description="VWFA" evidence="3">
    <location>
        <begin position="94"/>
        <end position="288"/>
    </location>
</feature>
<name>A0A4U6R5F8_9GAMM</name>
<feature type="compositionally biased region" description="Polar residues" evidence="2">
    <location>
        <begin position="525"/>
        <end position="537"/>
    </location>
</feature>
<evidence type="ECO:0000313" key="5">
    <source>
        <dbReference type="Proteomes" id="UP000308488"/>
    </source>
</evidence>
<protein>
    <submittedName>
        <fullName evidence="4">VWA domain-containing protein</fullName>
    </submittedName>
</protein>
<dbReference type="Pfam" id="PF00515">
    <property type="entry name" value="TPR_1"/>
    <property type="match status" value="1"/>
</dbReference>
<sequence>MADFHFLRPLWLLLLLAAFLLPLVLRRFHQSDSGWSRIIPAKLLRPMISHSGAAGSPRKSPVLPAVAAVVVLSIALAGPSWRQAPTPLQQQNDSLVIVLDLSLSMLATDVEPDRLTVAKRKIRDILKAREGALTALVVYAADAHVVTPLTDDRNTIEGMLDVLEPVIMPAAGNRTDLGIKRGLDLLEQGAPGNGRLLLIADDVAERYRQRITDHLANSRFALSTLTVGTAEGGPIPLARQGFIRDNGDIVIARADPDSMADLARSNDGDSHTLTITDDDILALELRPIDAADWEDSDRGLTVNRWQDDGYWLLWLAAPLALIGWRRGAVVIMLFALLPLTPRPAMALDWDSLWSRQDQRAPELIEKDPGRAAQVLEDPAWRGSALYREGNFESAAEAFARAETPSAEYNRGNALARAGKLEEALKAYDRALEKQPQNEDARFNRDLVKQLMEQQQDQSDGEGDESSDQDGGQQQQDDQQNSQGDSDSQNQQGNSSGQPGDQQQDNQQNNPDNKPDGDGDNREQEQSPGQQDQSNTEGTDSEATRSPAELETSPLSQGQEQWLRRVPDNPGGLLRRKFLQQYQERETPSDEGDTPW</sequence>
<accession>A0A4U6R5F8</accession>
<dbReference type="RefSeq" id="WP_137434941.1">
    <property type="nucleotide sequence ID" value="NZ_JANRHC010000001.1"/>
</dbReference>
<dbReference type="InterPro" id="IPR050768">
    <property type="entry name" value="UPF0353/GerABKA_families"/>
</dbReference>
<evidence type="ECO:0000313" key="4">
    <source>
        <dbReference type="EMBL" id="TKV67526.1"/>
    </source>
</evidence>
<dbReference type="InterPro" id="IPR002035">
    <property type="entry name" value="VWF_A"/>
</dbReference>
<dbReference type="SUPFAM" id="SSF48452">
    <property type="entry name" value="TPR-like"/>
    <property type="match status" value="1"/>
</dbReference>
<reference evidence="4 5" key="1">
    <citation type="submission" date="2019-05" db="EMBL/GenBank/DDBJ databases">
        <title>Marinobacter panjinensis sp. nov., a moderately halophilic bacterium isolated from sea tidal flat environment.</title>
        <authorList>
            <person name="Yang W."/>
            <person name="An M."/>
            <person name="He W."/>
            <person name="Luo X."/>
            <person name="Zhu L."/>
            <person name="Chen G."/>
            <person name="Zhang Y."/>
            <person name="Wang Y."/>
        </authorList>
    </citation>
    <scope>NUCLEOTIDE SEQUENCE [LARGE SCALE GENOMIC DNA]</scope>
    <source>
        <strain evidence="4 5">PJ-16</strain>
    </source>
</reference>
<dbReference type="PROSITE" id="PS50005">
    <property type="entry name" value="TPR"/>
    <property type="match status" value="1"/>
</dbReference>
<dbReference type="Pfam" id="PF13519">
    <property type="entry name" value="VWA_2"/>
    <property type="match status" value="1"/>
</dbReference>
<dbReference type="InterPro" id="IPR036465">
    <property type="entry name" value="vWFA_dom_sf"/>
</dbReference>
<organism evidence="4 5">
    <name type="scientific">Marinobacter panjinensis</name>
    <dbReference type="NCBI Taxonomy" id="2576384"/>
    <lineage>
        <taxon>Bacteria</taxon>
        <taxon>Pseudomonadati</taxon>
        <taxon>Pseudomonadota</taxon>
        <taxon>Gammaproteobacteria</taxon>
        <taxon>Pseudomonadales</taxon>
        <taxon>Marinobacteraceae</taxon>
        <taxon>Marinobacter</taxon>
    </lineage>
</organism>
<feature type="compositionally biased region" description="Acidic residues" evidence="2">
    <location>
        <begin position="458"/>
        <end position="467"/>
    </location>
</feature>
<evidence type="ECO:0000259" key="3">
    <source>
        <dbReference type="PROSITE" id="PS50234"/>
    </source>
</evidence>
<dbReference type="SMART" id="SM00028">
    <property type="entry name" value="TPR"/>
    <property type="match status" value="1"/>
</dbReference>
<proteinExistence type="predicted"/>
<feature type="compositionally biased region" description="Basic and acidic residues" evidence="2">
    <location>
        <begin position="512"/>
        <end position="524"/>
    </location>
</feature>
<dbReference type="SUPFAM" id="SSF53300">
    <property type="entry name" value="vWA-like"/>
    <property type="match status" value="1"/>
</dbReference>
<dbReference type="Gene3D" id="1.25.40.10">
    <property type="entry name" value="Tetratricopeptide repeat domain"/>
    <property type="match status" value="1"/>
</dbReference>
<dbReference type="OrthoDB" id="9807628at2"/>
<dbReference type="Gene3D" id="3.40.50.410">
    <property type="entry name" value="von Willebrand factor, type A domain"/>
    <property type="match status" value="1"/>
</dbReference>
<feature type="region of interest" description="Disordered" evidence="2">
    <location>
        <begin position="451"/>
        <end position="595"/>
    </location>
</feature>
<dbReference type="PROSITE" id="PS50293">
    <property type="entry name" value="TPR_REGION"/>
    <property type="match status" value="1"/>
</dbReference>
<comment type="caution">
    <text evidence="4">The sequence shown here is derived from an EMBL/GenBank/DDBJ whole genome shotgun (WGS) entry which is preliminary data.</text>
</comment>
<evidence type="ECO:0000256" key="1">
    <source>
        <dbReference type="PROSITE-ProRule" id="PRU00339"/>
    </source>
</evidence>
<feature type="repeat" description="TPR" evidence="1">
    <location>
        <begin position="404"/>
        <end position="437"/>
    </location>
</feature>
<keyword evidence="5" id="KW-1185">Reference proteome</keyword>
<dbReference type="PANTHER" id="PTHR22550:SF14">
    <property type="entry name" value="VWFA DOMAIN-CONTAINING PROTEIN"/>
    <property type="match status" value="1"/>
</dbReference>
<dbReference type="InterPro" id="IPR011990">
    <property type="entry name" value="TPR-like_helical_dom_sf"/>
</dbReference>
<dbReference type="AlphaFoldDB" id="A0A4U6R5F8"/>
<dbReference type="PANTHER" id="PTHR22550">
    <property type="entry name" value="SPORE GERMINATION PROTEIN"/>
    <property type="match status" value="1"/>
</dbReference>
<dbReference type="Proteomes" id="UP000308488">
    <property type="component" value="Unassembled WGS sequence"/>
</dbReference>
<dbReference type="PROSITE" id="PS50234">
    <property type="entry name" value="VWFA"/>
    <property type="match status" value="1"/>
</dbReference>
<dbReference type="EMBL" id="SZYH01000001">
    <property type="protein sequence ID" value="TKV67526.1"/>
    <property type="molecule type" value="Genomic_DNA"/>
</dbReference>
<gene>
    <name evidence="4" type="ORF">FDP08_05190</name>
</gene>
<evidence type="ECO:0000256" key="2">
    <source>
        <dbReference type="SAM" id="MobiDB-lite"/>
    </source>
</evidence>